<accession>A0A6V7HKV5</accession>
<gene>
    <name evidence="1" type="ORF">MHI_LOCUS875695</name>
</gene>
<proteinExistence type="predicted"/>
<dbReference type="Proteomes" id="UP000752696">
    <property type="component" value="Unassembled WGS sequence"/>
</dbReference>
<dbReference type="AlphaFoldDB" id="A0A6V7HKV5"/>
<name>A0A6V7HKV5_9HYME</name>
<comment type="caution">
    <text evidence="1">The sequence shown here is derived from an EMBL/GenBank/DDBJ whole genome shotgun (WGS) entry which is preliminary data.</text>
</comment>
<organism evidence="1 2">
    <name type="scientific">Heterotrigona itama</name>
    <dbReference type="NCBI Taxonomy" id="395501"/>
    <lineage>
        <taxon>Eukaryota</taxon>
        <taxon>Metazoa</taxon>
        <taxon>Ecdysozoa</taxon>
        <taxon>Arthropoda</taxon>
        <taxon>Hexapoda</taxon>
        <taxon>Insecta</taxon>
        <taxon>Pterygota</taxon>
        <taxon>Neoptera</taxon>
        <taxon>Endopterygota</taxon>
        <taxon>Hymenoptera</taxon>
        <taxon>Apocrita</taxon>
        <taxon>Aculeata</taxon>
        <taxon>Apoidea</taxon>
        <taxon>Anthophila</taxon>
        <taxon>Apidae</taxon>
        <taxon>Heterotrigona</taxon>
    </lineage>
</organism>
<reference evidence="1" key="1">
    <citation type="submission" date="2020-07" db="EMBL/GenBank/DDBJ databases">
        <authorList>
            <person name="Nazaruddin N."/>
        </authorList>
    </citation>
    <scope>NUCLEOTIDE SEQUENCE</scope>
</reference>
<protein>
    <submittedName>
        <fullName evidence="1">Uncharacterized protein</fullName>
    </submittedName>
</protein>
<dbReference type="EMBL" id="CAJDYZ010011582">
    <property type="protein sequence ID" value="CAD1479704.1"/>
    <property type="molecule type" value="Genomic_DNA"/>
</dbReference>
<evidence type="ECO:0000313" key="2">
    <source>
        <dbReference type="Proteomes" id="UP000752696"/>
    </source>
</evidence>
<keyword evidence="2" id="KW-1185">Reference proteome</keyword>
<evidence type="ECO:0000313" key="1">
    <source>
        <dbReference type="EMBL" id="CAD1479704.1"/>
    </source>
</evidence>
<sequence>MFTRQIINKYSLSSDLLDYRRLDRVDREYEPIVPRTPPYPSLRDEKRRFQSGLLAPAKDDVAKHRPTSGRLGQHAGFKAGRLIALPYTFIFGDLDPSLVSLELLREPTSSDYGSIQSGFVSRLILQAITDRLPSL</sequence>